<dbReference type="Proteomes" id="UP000006640">
    <property type="component" value="Chromosome"/>
</dbReference>
<keyword evidence="1" id="KW-0808">Transferase</keyword>
<dbReference type="GO" id="GO:0000155">
    <property type="term" value="F:phosphorelay sensor kinase activity"/>
    <property type="evidence" value="ECO:0007669"/>
    <property type="project" value="InterPro"/>
</dbReference>
<dbReference type="GO" id="GO:0016020">
    <property type="term" value="C:membrane"/>
    <property type="evidence" value="ECO:0007669"/>
    <property type="project" value="InterPro"/>
</dbReference>
<sequence length="381" mass="41338">MLNATLGLVLFYTALNSAALVATGTIRWHRTLIAAAGLLLFGRYYVRMVRDTLDHRRLECREIVVAGVLALATMIAGGGEGVLSSWGFVPIAWLSVVTLEMSRRAVVLLSLGTAAVVAPTAILLLRFDPNPPGSGSATSLEVVIVITLFYLLVCALFPWCHRLFLWIWRLAEQAHAGREAQARLAVAEERLRLARDLHDLVGHRLSAIAVKSELAARMSEADPATAREEMTAVQGLARTALRELREAVRGYRRLDFTAELGAVRGVLEAAGVDCRLHLPYREVPEEVGREFACVLREAVTNVLKHSSATRCDITVRLTPEAAVLEVRNDGVRAPQEEGVGNGLAGLAERMAELGGSLIAKPMGSGEFLLRATAPLRERVSA</sequence>
<gene>
    <name evidence="6" type="ordered locus">Tbis_0906</name>
</gene>
<dbReference type="PANTHER" id="PTHR24421:SF63">
    <property type="entry name" value="SENSOR HISTIDINE KINASE DESK"/>
    <property type="match status" value="1"/>
</dbReference>
<dbReference type="InterPro" id="IPR011712">
    <property type="entry name" value="Sig_transdc_His_kin_sub3_dim/P"/>
</dbReference>
<keyword evidence="2 6" id="KW-0418">Kinase</keyword>
<feature type="transmembrane region" description="Helical" evidence="4">
    <location>
        <begin position="29"/>
        <end position="46"/>
    </location>
</feature>
<accession>D6Y735</accession>
<reference evidence="6 7" key="1">
    <citation type="submission" date="2010-01" db="EMBL/GenBank/DDBJ databases">
        <title>The complete genome of Thermobispora bispora DSM 43833.</title>
        <authorList>
            <consortium name="US DOE Joint Genome Institute (JGI-PGF)"/>
            <person name="Lucas S."/>
            <person name="Copeland A."/>
            <person name="Lapidus A."/>
            <person name="Glavina del Rio T."/>
            <person name="Dalin E."/>
            <person name="Tice H."/>
            <person name="Bruce D."/>
            <person name="Goodwin L."/>
            <person name="Pitluck S."/>
            <person name="Kyrpides N."/>
            <person name="Mavromatis K."/>
            <person name="Ivanova N."/>
            <person name="Mikhailova N."/>
            <person name="Chertkov O."/>
            <person name="Brettin T."/>
            <person name="Detter J.C."/>
            <person name="Han C."/>
            <person name="Larimer F."/>
            <person name="Land M."/>
            <person name="Hauser L."/>
            <person name="Markowitz V."/>
            <person name="Cheng J.-F."/>
            <person name="Hugenholtz P."/>
            <person name="Woyke T."/>
            <person name="Wu D."/>
            <person name="Jando M."/>
            <person name="Schneider S."/>
            <person name="Klenk H.-P."/>
            <person name="Eisen J.A."/>
        </authorList>
    </citation>
    <scope>NUCLEOTIDE SEQUENCE [LARGE SCALE GENOMIC DNA]</scope>
    <source>
        <strain evidence="7">ATCC 19993 / DSM 43833 / CBS 139.67 / JCM 10125 / KCTC 9307 / NBRC 14880 / R51</strain>
    </source>
</reference>
<feature type="transmembrane region" description="Helical" evidence="4">
    <location>
        <begin position="106"/>
        <end position="127"/>
    </location>
</feature>
<dbReference type="RefSeq" id="WP_013131163.1">
    <property type="nucleotide sequence ID" value="NC_014165.1"/>
</dbReference>
<keyword evidence="3" id="KW-0902">Two-component regulatory system</keyword>
<keyword evidence="4" id="KW-0812">Transmembrane</keyword>
<dbReference type="STRING" id="469371.Tbis_0906"/>
<evidence type="ECO:0000256" key="4">
    <source>
        <dbReference type="SAM" id="Phobius"/>
    </source>
</evidence>
<evidence type="ECO:0000259" key="5">
    <source>
        <dbReference type="Pfam" id="PF07730"/>
    </source>
</evidence>
<evidence type="ECO:0000256" key="1">
    <source>
        <dbReference type="ARBA" id="ARBA00022679"/>
    </source>
</evidence>
<dbReference type="EMBL" id="CP001874">
    <property type="protein sequence ID" value="ADG87630.1"/>
    <property type="molecule type" value="Genomic_DNA"/>
</dbReference>
<keyword evidence="4" id="KW-1133">Transmembrane helix</keyword>
<keyword evidence="4" id="KW-0472">Membrane</keyword>
<dbReference type="SUPFAM" id="SSF55874">
    <property type="entry name" value="ATPase domain of HSP90 chaperone/DNA topoisomerase II/histidine kinase"/>
    <property type="match status" value="1"/>
</dbReference>
<dbReference type="CDD" id="cd16917">
    <property type="entry name" value="HATPase_UhpB-NarQ-NarX-like"/>
    <property type="match status" value="1"/>
</dbReference>
<dbReference type="PANTHER" id="PTHR24421">
    <property type="entry name" value="NITRATE/NITRITE SENSOR PROTEIN NARX-RELATED"/>
    <property type="match status" value="1"/>
</dbReference>
<dbReference type="KEGG" id="tbi:Tbis_0906"/>
<dbReference type="Pfam" id="PF07730">
    <property type="entry name" value="HisKA_3"/>
    <property type="match status" value="1"/>
</dbReference>
<protein>
    <submittedName>
        <fullName evidence="6">Histidine kinase</fullName>
    </submittedName>
</protein>
<organism evidence="6 7">
    <name type="scientific">Thermobispora bispora (strain ATCC 19993 / DSM 43833 / CBS 139.67 / JCM 10125 / KCTC 9307 / NBRC 14880 / R51)</name>
    <dbReference type="NCBI Taxonomy" id="469371"/>
    <lineage>
        <taxon>Bacteria</taxon>
        <taxon>Bacillati</taxon>
        <taxon>Actinomycetota</taxon>
        <taxon>Actinomycetes</taxon>
        <taxon>Streptosporangiales</taxon>
        <taxon>Streptosporangiaceae</taxon>
        <taxon>Thermobispora</taxon>
    </lineage>
</organism>
<keyword evidence="7" id="KW-1185">Reference proteome</keyword>
<dbReference type="HOGENOM" id="CLU_000445_20_8_11"/>
<dbReference type="InterPro" id="IPR036890">
    <property type="entry name" value="HATPase_C_sf"/>
</dbReference>
<evidence type="ECO:0000256" key="3">
    <source>
        <dbReference type="ARBA" id="ARBA00023012"/>
    </source>
</evidence>
<feature type="transmembrane region" description="Helical" evidence="4">
    <location>
        <begin position="58"/>
        <end position="76"/>
    </location>
</feature>
<dbReference type="AlphaFoldDB" id="D6Y735"/>
<dbReference type="eggNOG" id="COG4585">
    <property type="taxonomic scope" value="Bacteria"/>
</dbReference>
<evidence type="ECO:0000313" key="6">
    <source>
        <dbReference type="EMBL" id="ADG87630.1"/>
    </source>
</evidence>
<dbReference type="InterPro" id="IPR050482">
    <property type="entry name" value="Sensor_HK_TwoCompSys"/>
</dbReference>
<feature type="domain" description="Signal transduction histidine kinase subgroup 3 dimerisation and phosphoacceptor" evidence="5">
    <location>
        <begin position="189"/>
        <end position="252"/>
    </location>
</feature>
<feature type="transmembrane region" description="Helical" evidence="4">
    <location>
        <begin position="139"/>
        <end position="160"/>
    </location>
</feature>
<dbReference type="Gene3D" id="1.20.5.1930">
    <property type="match status" value="1"/>
</dbReference>
<dbReference type="GO" id="GO:0046983">
    <property type="term" value="F:protein dimerization activity"/>
    <property type="evidence" value="ECO:0007669"/>
    <property type="project" value="InterPro"/>
</dbReference>
<dbReference type="Gene3D" id="3.30.565.10">
    <property type="entry name" value="Histidine kinase-like ATPase, C-terminal domain"/>
    <property type="match status" value="1"/>
</dbReference>
<dbReference type="OrthoDB" id="5241784at2"/>
<evidence type="ECO:0000256" key="2">
    <source>
        <dbReference type="ARBA" id="ARBA00022777"/>
    </source>
</evidence>
<evidence type="ECO:0000313" key="7">
    <source>
        <dbReference type="Proteomes" id="UP000006640"/>
    </source>
</evidence>
<proteinExistence type="predicted"/>
<name>D6Y735_THEBD</name>